<dbReference type="Pfam" id="PF00071">
    <property type="entry name" value="Ras"/>
    <property type="match status" value="1"/>
</dbReference>
<dbReference type="FunFam" id="3.40.50.300:FF:003100">
    <property type="entry name" value="Rap GTPase, putative"/>
    <property type="match status" value="1"/>
</dbReference>
<dbReference type="SMART" id="SM00173">
    <property type="entry name" value="RAS"/>
    <property type="match status" value="1"/>
</dbReference>
<dbReference type="EC" id="3.6.5.2" evidence="3"/>
<dbReference type="SMART" id="SM00175">
    <property type="entry name" value="RAB"/>
    <property type="match status" value="1"/>
</dbReference>
<dbReference type="OrthoDB" id="18798at2759"/>
<evidence type="ECO:0000256" key="3">
    <source>
        <dbReference type="ARBA" id="ARBA00011984"/>
    </source>
</evidence>
<dbReference type="PANTHER" id="PTHR45704">
    <property type="entry name" value="RAS-LIKE FAMILY MEMBER 11"/>
    <property type="match status" value="1"/>
</dbReference>
<dbReference type="PROSITE" id="PS51421">
    <property type="entry name" value="RAS"/>
    <property type="match status" value="1"/>
</dbReference>
<sequence>MNSTIKRISVVLLGDHGVGKSSVAIRFATNVFMSEYSIHPKQIQVSRVSVDGTDYDIGVIDTNATMTIQNDDLIMKGDAFVVMYSVTNKNSFLHLPLYLNRIYELRKDHSKTIPIIIVGNKCDEKRREVIYESGQLFSDSISCLFMETSALDYTNINHLFDIIIREWVSFHPVENNTSCVVA</sequence>
<evidence type="ECO:0000256" key="2">
    <source>
        <dbReference type="ARBA" id="ARBA00010142"/>
    </source>
</evidence>
<dbReference type="RefSeq" id="XP_655976.1">
    <property type="nucleotide sequence ID" value="XM_650884.1"/>
</dbReference>
<dbReference type="InterPro" id="IPR001806">
    <property type="entry name" value="Small_GTPase"/>
</dbReference>
<comment type="catalytic activity">
    <reaction evidence="5">
        <text>GTP + H2O = GDP + phosphate + H(+)</text>
        <dbReference type="Rhea" id="RHEA:19669"/>
        <dbReference type="ChEBI" id="CHEBI:15377"/>
        <dbReference type="ChEBI" id="CHEBI:15378"/>
        <dbReference type="ChEBI" id="CHEBI:37565"/>
        <dbReference type="ChEBI" id="CHEBI:43474"/>
        <dbReference type="ChEBI" id="CHEBI:58189"/>
        <dbReference type="EC" id="3.6.5.2"/>
    </reaction>
</comment>
<dbReference type="OMA" id="VRWGDAF"/>
<accession>A0A8U0WNW8</accession>
<evidence type="ECO:0000256" key="5">
    <source>
        <dbReference type="ARBA" id="ARBA00048098"/>
    </source>
</evidence>
<dbReference type="EMBL" id="DS571207">
    <property type="protein sequence ID" value="EAL50591.1"/>
    <property type="molecule type" value="Genomic_DNA"/>
</dbReference>
<dbReference type="GO" id="GO:0003924">
    <property type="term" value="F:GTPase activity"/>
    <property type="evidence" value="ECO:0000318"/>
    <property type="project" value="GO_Central"/>
</dbReference>
<dbReference type="GO" id="GO:0003925">
    <property type="term" value="F:G protein activity"/>
    <property type="evidence" value="ECO:0007669"/>
    <property type="project" value="UniProtKB-EC"/>
</dbReference>
<dbReference type="KEGG" id="ehi:EHI_170140"/>
<dbReference type="SMART" id="SM00174">
    <property type="entry name" value="RHO"/>
    <property type="match status" value="1"/>
</dbReference>
<dbReference type="AlphaFoldDB" id="A0A8U0WNW8"/>
<reference evidence="6" key="1">
    <citation type="journal article" date="2005" name="Nature">
        <title>The genome of the protist parasite Entamoeba histolytica.</title>
        <authorList>
            <person name="Loftus B."/>
            <person name="Anderson I."/>
            <person name="Davies R."/>
            <person name="Alsmark U.C."/>
            <person name="Samuelson J."/>
            <person name="Amedeo P."/>
            <person name="Roncaglia P."/>
            <person name="Berriman M."/>
            <person name="Hirt R.P."/>
            <person name="Mann B.J."/>
            <person name="Nozaki T."/>
            <person name="Suh B."/>
            <person name="Pop M."/>
            <person name="Duchene M."/>
            <person name="Ackers J."/>
            <person name="Tannich E."/>
            <person name="Leippe M."/>
            <person name="Hofer M."/>
            <person name="Bruchhaus I."/>
            <person name="Willhoeft U."/>
            <person name="Bhattacharya A."/>
            <person name="Chillingworth T."/>
            <person name="Churcher C."/>
            <person name="Hance Z."/>
            <person name="Harris B."/>
            <person name="Harris D."/>
            <person name="Jagels K."/>
            <person name="Moule S."/>
            <person name="Mungall K."/>
            <person name="Ormond D."/>
            <person name="Squares R."/>
            <person name="Whitehead S."/>
            <person name="Quail M.A."/>
            <person name="Rabbinowitsch E."/>
            <person name="Norbertczak H."/>
            <person name="Price C."/>
            <person name="Wang Z."/>
            <person name="Guillen N."/>
            <person name="Gilchrist C."/>
            <person name="Stroup S.E."/>
            <person name="Bhattacharya S."/>
            <person name="Lohia A."/>
            <person name="Foster P.G."/>
            <person name="Sicheritz-Ponten T."/>
            <person name="Weber C."/>
            <person name="Singh U."/>
            <person name="Mukherjee C."/>
            <person name="El-Sayed N.M."/>
            <person name="Petri W.A.Jr."/>
            <person name="Clark C.G."/>
            <person name="Embley T.M."/>
            <person name="Barrell B."/>
            <person name="Fraser C.M."/>
            <person name="Hall N."/>
        </authorList>
    </citation>
    <scope>NUCLEOTIDE SEQUENCE [LARGE SCALE GENOMIC DNA]</scope>
    <source>
        <strain evidence="6">HM-1:IMSS</strain>
    </source>
</reference>
<proteinExistence type="inferred from homology"/>
<dbReference type="HOGENOM" id="CLU_041217_9_7_1"/>
<name>A0A8U0WNW8_ENTH1</name>
<keyword evidence="7" id="KW-1185">Reference proteome</keyword>
<comment type="similarity">
    <text evidence="2">Belongs to the small GTPase superfamily. Rho family.</text>
</comment>
<evidence type="ECO:0000313" key="7">
    <source>
        <dbReference type="Proteomes" id="UP000001926"/>
    </source>
</evidence>
<dbReference type="InterPro" id="IPR005225">
    <property type="entry name" value="Small_GTP-bd"/>
</dbReference>
<dbReference type="SUPFAM" id="SSF52540">
    <property type="entry name" value="P-loop containing nucleoside triphosphate hydrolases"/>
    <property type="match status" value="1"/>
</dbReference>
<protein>
    <recommendedName>
        <fullName evidence="3">small monomeric GTPase</fullName>
        <ecNumber evidence="3">3.6.5.2</ecNumber>
    </recommendedName>
</protein>
<dbReference type="Proteomes" id="UP000001926">
    <property type="component" value="Partially assembled WGS sequence"/>
</dbReference>
<dbReference type="GO" id="GO:0019003">
    <property type="term" value="F:GDP binding"/>
    <property type="evidence" value="ECO:0000318"/>
    <property type="project" value="GO_Central"/>
</dbReference>
<dbReference type="GO" id="GO:0005886">
    <property type="term" value="C:plasma membrane"/>
    <property type="evidence" value="ECO:0000318"/>
    <property type="project" value="GO_Central"/>
</dbReference>
<dbReference type="GeneID" id="3410325"/>
<evidence type="ECO:0000313" key="6">
    <source>
        <dbReference type="EMBL" id="EAL50591.1"/>
    </source>
</evidence>
<evidence type="ECO:0000256" key="4">
    <source>
        <dbReference type="ARBA" id="ARBA00022801"/>
    </source>
</evidence>
<dbReference type="InterPro" id="IPR051065">
    <property type="entry name" value="Ras-related_GTPase"/>
</dbReference>
<comment type="similarity">
    <text evidence="1">Belongs to the small GTPase superfamily. Ras family.</text>
</comment>
<dbReference type="InterPro" id="IPR027417">
    <property type="entry name" value="P-loop_NTPase"/>
</dbReference>
<dbReference type="Gene3D" id="3.40.50.300">
    <property type="entry name" value="P-loop containing nucleotide triphosphate hydrolases"/>
    <property type="match status" value="1"/>
</dbReference>
<reference evidence="6" key="2">
    <citation type="submission" date="2007-03" db="EMBL/GenBank/DDBJ databases">
        <authorList>
            <person name="Lorenzi H."/>
            <person name="Amedeo P."/>
            <person name="Inman J."/>
            <person name="Schobel S."/>
            <person name="Caler E."/>
        </authorList>
    </citation>
    <scope>GENOME REANNOTATION</scope>
    <source>
        <strain evidence="6">HM-1:IMSS</strain>
    </source>
</reference>
<gene>
    <name evidence="6" type="ORF">EHI_170140</name>
</gene>
<dbReference type="GO" id="GO:0005525">
    <property type="term" value="F:GTP binding"/>
    <property type="evidence" value="ECO:0000318"/>
    <property type="project" value="GO_Central"/>
</dbReference>
<dbReference type="PRINTS" id="PR00449">
    <property type="entry name" value="RASTRNSFRMNG"/>
</dbReference>
<dbReference type="NCBIfam" id="TIGR00231">
    <property type="entry name" value="small_GTP"/>
    <property type="match status" value="1"/>
</dbReference>
<keyword evidence="4" id="KW-0378">Hydrolase</keyword>
<dbReference type="PROSITE" id="PS51419">
    <property type="entry name" value="RAB"/>
    <property type="match status" value="1"/>
</dbReference>
<evidence type="ECO:0000256" key="1">
    <source>
        <dbReference type="ARBA" id="ARBA00008344"/>
    </source>
</evidence>
<organism evidence="6 7">
    <name type="scientific">Entamoeba histolytica (strain ATCC 30459 / HM-1:IMSS / ABRM)</name>
    <dbReference type="NCBI Taxonomy" id="294381"/>
    <lineage>
        <taxon>Eukaryota</taxon>
        <taxon>Amoebozoa</taxon>
        <taxon>Evosea</taxon>
        <taxon>Archamoebae</taxon>
        <taxon>Mastigamoebida</taxon>
        <taxon>Entamoebidae</taxon>
        <taxon>Entamoeba</taxon>
    </lineage>
</organism>